<dbReference type="Proteomes" id="UP000320839">
    <property type="component" value="Chromosome"/>
</dbReference>
<reference evidence="1 2" key="1">
    <citation type="submission" date="2019-02" db="EMBL/GenBank/DDBJ databases">
        <title>Deep-cultivation of Planctomycetes and their phenomic and genomic characterization uncovers novel biology.</title>
        <authorList>
            <person name="Wiegand S."/>
            <person name="Jogler M."/>
            <person name="Boedeker C."/>
            <person name="Pinto D."/>
            <person name="Vollmers J."/>
            <person name="Rivas-Marin E."/>
            <person name="Kohn T."/>
            <person name="Peeters S.H."/>
            <person name="Heuer A."/>
            <person name="Rast P."/>
            <person name="Oberbeckmann S."/>
            <person name="Bunk B."/>
            <person name="Jeske O."/>
            <person name="Meyerdierks A."/>
            <person name="Storesund J.E."/>
            <person name="Kallscheuer N."/>
            <person name="Luecker S."/>
            <person name="Lage O.M."/>
            <person name="Pohl T."/>
            <person name="Merkel B.J."/>
            <person name="Hornburger P."/>
            <person name="Mueller R.-W."/>
            <person name="Bruemmer F."/>
            <person name="Labrenz M."/>
            <person name="Spormann A.M."/>
            <person name="Op den Camp H."/>
            <person name="Overmann J."/>
            <person name="Amann R."/>
            <person name="Jetten M.S.M."/>
            <person name="Mascher T."/>
            <person name="Medema M.H."/>
            <person name="Devos D.P."/>
            <person name="Kaster A.-K."/>
            <person name="Ovreas L."/>
            <person name="Rohde M."/>
            <person name="Galperin M.Y."/>
            <person name="Jogler C."/>
        </authorList>
    </citation>
    <scope>NUCLEOTIDE SEQUENCE [LARGE SCALE GENOMIC DNA]</scope>
    <source>
        <strain evidence="1 2">Pan153</strain>
    </source>
</reference>
<dbReference type="EMBL" id="CP036317">
    <property type="protein sequence ID" value="QDV17600.1"/>
    <property type="molecule type" value="Genomic_DNA"/>
</dbReference>
<sequence length="48" mass="5316">MQLNQLETGVLFRNVKPHVKSVHAYFPSTALLPDGILVMWSCMGSSLV</sequence>
<evidence type="ECO:0000313" key="1">
    <source>
        <dbReference type="EMBL" id="QDV17600.1"/>
    </source>
</evidence>
<dbReference type="RefSeq" id="WP_197995069.1">
    <property type="nucleotide sequence ID" value="NZ_CP036317.1"/>
</dbReference>
<protein>
    <submittedName>
        <fullName evidence="1">Uncharacterized protein</fullName>
    </submittedName>
</protein>
<accession>A0A518FMQ4</accession>
<gene>
    <name evidence="1" type="ORF">Pan153_22530</name>
</gene>
<organism evidence="1 2">
    <name type="scientific">Gimesia panareensis</name>
    <dbReference type="NCBI Taxonomy" id="2527978"/>
    <lineage>
        <taxon>Bacteria</taxon>
        <taxon>Pseudomonadati</taxon>
        <taxon>Planctomycetota</taxon>
        <taxon>Planctomycetia</taxon>
        <taxon>Planctomycetales</taxon>
        <taxon>Planctomycetaceae</taxon>
        <taxon>Gimesia</taxon>
    </lineage>
</organism>
<proteinExistence type="predicted"/>
<name>A0A518FMQ4_9PLAN</name>
<dbReference type="AlphaFoldDB" id="A0A518FMQ4"/>
<evidence type="ECO:0000313" key="2">
    <source>
        <dbReference type="Proteomes" id="UP000320839"/>
    </source>
</evidence>